<dbReference type="Proteomes" id="UP001059295">
    <property type="component" value="Chromosome"/>
</dbReference>
<gene>
    <name evidence="2" type="ORF">NQ491_08435</name>
</gene>
<sequence>MKNIILPICCAAALCMVPALMSGCNSDPKDGSAPGGPPIDVPPGDVTVAAYYFPNWGPVATSEWGSLQRAKPMFDGHKQPKVPAWGYRNENRPEVMQQKIDAAADHGLDVFIFDWYFYDEAQMPGNKYLSSALEEGFLKAPNNDRMKFSLLWCNHDLGDIARGAVTPETFELLTDYVIEHYFKHPSYWLVDGCPYFSIYEVNTFLATFGGDYARAGEAIARFREKVKAAGFPDLHLNGVLFGLGGILSQAVAALGLNSTTSYVWIHHNILPDFPATRYEKAASQYMNSVRNGGGSNGLENGAAGIPVPYHLNISMGWDSSPRCGNVTPGEWLRRRDYPFGAVIVDNTPYLFKKYLAEAKAWTLAKPESERIVVINSWNEWGEGSYLEPDTENGMGYLEAVRDVFGSQQANGTGTAGERTVKN</sequence>
<dbReference type="InterPro" id="IPR032719">
    <property type="entry name" value="WbsX"/>
</dbReference>
<feature type="chain" id="PRO_5047469525" evidence="1">
    <location>
        <begin position="22"/>
        <end position="422"/>
    </location>
</feature>
<dbReference type="PANTHER" id="PTHR41244">
    <property type="entry name" value="RHAMNAN SYNTHESIS F"/>
    <property type="match status" value="1"/>
</dbReference>
<organism evidence="2 3">
    <name type="scientific">Alistipes ihumii AP11</name>
    <dbReference type="NCBI Taxonomy" id="1211813"/>
    <lineage>
        <taxon>Bacteria</taxon>
        <taxon>Pseudomonadati</taxon>
        <taxon>Bacteroidota</taxon>
        <taxon>Bacteroidia</taxon>
        <taxon>Bacteroidales</taxon>
        <taxon>Rikenellaceae</taxon>
        <taxon>Alistipes</taxon>
    </lineage>
</organism>
<dbReference type="Pfam" id="PF14307">
    <property type="entry name" value="Glyco_tran_WbsX"/>
    <property type="match status" value="1"/>
</dbReference>
<name>A0ABY5UZ26_9BACT</name>
<evidence type="ECO:0000313" key="3">
    <source>
        <dbReference type="Proteomes" id="UP001059295"/>
    </source>
</evidence>
<protein>
    <submittedName>
        <fullName evidence="2">Glycoside hydrolase family 99-like domain-containing protein</fullName>
    </submittedName>
</protein>
<accession>A0ABY5UZ26</accession>
<dbReference type="PROSITE" id="PS51257">
    <property type="entry name" value="PROKAR_LIPOPROTEIN"/>
    <property type="match status" value="1"/>
</dbReference>
<keyword evidence="1" id="KW-0732">Signal</keyword>
<dbReference type="GeneID" id="82891755"/>
<dbReference type="EMBL" id="CP102294">
    <property type="protein sequence ID" value="UWN56674.1"/>
    <property type="molecule type" value="Genomic_DNA"/>
</dbReference>
<dbReference type="RefSeq" id="WP_081587438.1">
    <property type="nucleotide sequence ID" value="NZ_CAPH01000018.1"/>
</dbReference>
<proteinExistence type="predicted"/>
<dbReference type="PANTHER" id="PTHR41244:SF1">
    <property type="entry name" value="GLYCOSYLTRANSFERASE"/>
    <property type="match status" value="1"/>
</dbReference>
<dbReference type="Gene3D" id="3.20.20.80">
    <property type="entry name" value="Glycosidases"/>
    <property type="match status" value="1"/>
</dbReference>
<keyword evidence="3" id="KW-1185">Reference proteome</keyword>
<feature type="signal peptide" evidence="1">
    <location>
        <begin position="1"/>
        <end position="21"/>
    </location>
</feature>
<evidence type="ECO:0000313" key="2">
    <source>
        <dbReference type="EMBL" id="UWN56674.1"/>
    </source>
</evidence>
<evidence type="ECO:0000256" key="1">
    <source>
        <dbReference type="SAM" id="SignalP"/>
    </source>
</evidence>
<reference evidence="2" key="1">
    <citation type="journal article" date="2022" name="Cell">
        <title>Design, construction, and in vivo augmentation of a complex gut microbiome.</title>
        <authorList>
            <person name="Cheng A.G."/>
            <person name="Ho P.Y."/>
            <person name="Aranda-Diaz A."/>
            <person name="Jain S."/>
            <person name="Yu F.B."/>
            <person name="Meng X."/>
            <person name="Wang M."/>
            <person name="Iakiviak M."/>
            <person name="Nagashima K."/>
            <person name="Zhao A."/>
            <person name="Murugkar P."/>
            <person name="Patil A."/>
            <person name="Atabakhsh K."/>
            <person name="Weakley A."/>
            <person name="Yan J."/>
            <person name="Brumbaugh A.R."/>
            <person name="Higginbottom S."/>
            <person name="Dimas A."/>
            <person name="Shiver A.L."/>
            <person name="Deutschbauer A."/>
            <person name="Neff N."/>
            <person name="Sonnenburg J.L."/>
            <person name="Huang K.C."/>
            <person name="Fischbach M.A."/>
        </authorList>
    </citation>
    <scope>NUCLEOTIDE SEQUENCE</scope>
    <source>
        <strain evidence="2">AP11</strain>
    </source>
</reference>